<dbReference type="GO" id="GO:0003676">
    <property type="term" value="F:nucleic acid binding"/>
    <property type="evidence" value="ECO:0007669"/>
    <property type="project" value="InterPro"/>
</dbReference>
<keyword evidence="9" id="KW-0479">Metal-binding</keyword>
<dbReference type="SUPFAM" id="SSF53098">
    <property type="entry name" value="Ribonuclease H-like"/>
    <property type="match status" value="1"/>
</dbReference>
<dbReference type="GO" id="GO:0006508">
    <property type="term" value="P:proteolysis"/>
    <property type="evidence" value="ECO:0007669"/>
    <property type="project" value="InterPro"/>
</dbReference>
<dbReference type="Pfam" id="PF00098">
    <property type="entry name" value="zf-CCHC"/>
    <property type="match status" value="2"/>
</dbReference>
<dbReference type="GO" id="GO:0015074">
    <property type="term" value="P:DNA integration"/>
    <property type="evidence" value="ECO:0007669"/>
    <property type="project" value="InterPro"/>
</dbReference>
<feature type="coiled-coil region" evidence="10">
    <location>
        <begin position="1259"/>
        <end position="1293"/>
    </location>
</feature>
<feature type="domain" description="CCHC-type" evidence="12">
    <location>
        <begin position="299"/>
        <end position="315"/>
    </location>
</feature>
<dbReference type="InterPro" id="IPR018061">
    <property type="entry name" value="Retropepsins"/>
</dbReference>
<feature type="compositionally biased region" description="Acidic residues" evidence="11">
    <location>
        <begin position="83"/>
        <end position="94"/>
    </location>
</feature>
<dbReference type="SUPFAM" id="SSF57756">
    <property type="entry name" value="Retrovirus zinc finger-like domains"/>
    <property type="match status" value="1"/>
</dbReference>
<keyword evidence="8" id="KW-0233">DNA recombination</keyword>
<dbReference type="EMBL" id="LBMM01010976">
    <property type="protein sequence ID" value="KMQ87102.1"/>
    <property type="molecule type" value="Genomic_DNA"/>
</dbReference>
<evidence type="ECO:0000256" key="3">
    <source>
        <dbReference type="ARBA" id="ARBA00022695"/>
    </source>
</evidence>
<evidence type="ECO:0000259" key="13">
    <source>
        <dbReference type="PROSITE" id="PS50175"/>
    </source>
</evidence>
<dbReference type="CDD" id="cd00303">
    <property type="entry name" value="retropepsin_like"/>
    <property type="match status" value="1"/>
</dbReference>
<keyword evidence="9" id="KW-0863">Zinc-finger</keyword>
<dbReference type="PANTHER" id="PTHR37984:SF5">
    <property type="entry name" value="PROTEIN NYNRIN-LIKE"/>
    <property type="match status" value="1"/>
</dbReference>
<evidence type="ECO:0000256" key="11">
    <source>
        <dbReference type="SAM" id="MobiDB-lite"/>
    </source>
</evidence>
<dbReference type="PANTHER" id="PTHR37984">
    <property type="entry name" value="PROTEIN CBG26694"/>
    <property type="match status" value="1"/>
</dbReference>
<feature type="domain" description="Peptidase A2" evidence="13">
    <location>
        <begin position="372"/>
        <end position="409"/>
    </location>
</feature>
<dbReference type="InterPro" id="IPR001969">
    <property type="entry name" value="Aspartic_peptidase_AS"/>
</dbReference>
<dbReference type="SMART" id="SM00513">
    <property type="entry name" value="SAP"/>
    <property type="match status" value="1"/>
</dbReference>
<dbReference type="PROSITE" id="PS50158">
    <property type="entry name" value="ZF_CCHC"/>
    <property type="match status" value="2"/>
</dbReference>
<keyword evidence="3" id="KW-0548">Nucleotidyltransferase</keyword>
<dbReference type="Pfam" id="PF17921">
    <property type="entry name" value="Integrase_H2C2"/>
    <property type="match status" value="1"/>
</dbReference>
<evidence type="ECO:0000259" key="16">
    <source>
        <dbReference type="PROSITE" id="PS50879"/>
    </source>
</evidence>
<dbReference type="STRING" id="67767.A0A0J7K9X8"/>
<gene>
    <name evidence="18" type="ORF">RF55_13711</name>
</gene>
<dbReference type="CDD" id="cd01647">
    <property type="entry name" value="RT_LTR"/>
    <property type="match status" value="1"/>
</dbReference>
<dbReference type="InterPro" id="IPR021109">
    <property type="entry name" value="Peptidase_aspartic_dom_sf"/>
</dbReference>
<comment type="caution">
    <text evidence="18">The sequence shown here is derived from an EMBL/GenBank/DDBJ whole genome shotgun (WGS) entry which is preliminary data.</text>
</comment>
<evidence type="ECO:0000259" key="15">
    <source>
        <dbReference type="PROSITE" id="PS50878"/>
    </source>
</evidence>
<dbReference type="CDD" id="cd09274">
    <property type="entry name" value="RNase_HI_RT_Ty3"/>
    <property type="match status" value="1"/>
</dbReference>
<dbReference type="Pfam" id="PF00077">
    <property type="entry name" value="RVP"/>
    <property type="match status" value="1"/>
</dbReference>
<dbReference type="GO" id="GO:0004190">
    <property type="term" value="F:aspartic-type endopeptidase activity"/>
    <property type="evidence" value="ECO:0007669"/>
    <property type="project" value="InterPro"/>
</dbReference>
<keyword evidence="19" id="KW-1185">Reference proteome</keyword>
<organism evidence="18 19">
    <name type="scientific">Lasius niger</name>
    <name type="common">Black garden ant</name>
    <dbReference type="NCBI Taxonomy" id="67767"/>
    <lineage>
        <taxon>Eukaryota</taxon>
        <taxon>Metazoa</taxon>
        <taxon>Ecdysozoa</taxon>
        <taxon>Arthropoda</taxon>
        <taxon>Hexapoda</taxon>
        <taxon>Insecta</taxon>
        <taxon>Pterygota</taxon>
        <taxon>Neoptera</taxon>
        <taxon>Endopterygota</taxon>
        <taxon>Hymenoptera</taxon>
        <taxon>Apocrita</taxon>
        <taxon>Aculeata</taxon>
        <taxon>Formicoidea</taxon>
        <taxon>Formicidae</taxon>
        <taxon>Formicinae</taxon>
        <taxon>Lasius</taxon>
        <taxon>Lasius</taxon>
    </lineage>
</organism>
<evidence type="ECO:0000256" key="4">
    <source>
        <dbReference type="ARBA" id="ARBA00022722"/>
    </source>
</evidence>
<keyword evidence="4" id="KW-0540">Nuclease</keyword>
<feature type="region of interest" description="Disordered" evidence="11">
    <location>
        <begin position="55"/>
        <end position="102"/>
    </location>
</feature>
<sequence>MSTNDDKTERNDEEQGVTKAESMTVARLKDELKRRKLKTTGNKADLVERFRAAMVLEDQKAEDEDAGVSDDDERDQTDRKDDSESDSSNDSEEDEQRRASFGRSRGHKRYVLTFKDVEDSIDTFSGDDGKNVKQWIRDFDETAALCRWSDVQKTVYAKKLLRGSAKLFVKYETRGTIWKEMKVALKREFAQKVDSHDVHLQLQRRRKKTDETYQEYCYRMMEIAARAKVEVTAVIQYIIDGIHDDEINKVILYGAKSISELKRKLEVYETMKKKSRPGKVDDKKKKYTRSESDKQDVKRCFNCGNKNHLSASCPNKEKGVKCFRCEEYGHIATKCPAAEGEKTAAKDKKNCNAASSKIEKCCKNVTINGIELSALIDTGSDISLIRADSYIKVGAPTLTQRRIKFRGIGLNELTTLGETRVNIAIDECTFDVSLHVISETLLQYEILIGTDILFRDNVELTMKDKSIRIAEIVEQFSELPTVNALDQSDETNAVDVTHIKDQIYKNKVKELISGYKPKKIQDVGVELNIVLKDETPVYSRARRLSETEQKILDEQIYKWLDQGIVRQSVSEYASAVVLVKKKNGTMRVCVDYRKLNDKIVRTRYPLPNMEDQIDRLRGARIFSTIDLKNGFFHVPVAKDSCKYTAFIVPNGHYEFLRMPFGLSTSPAYFQRYISAIFAKLVVEKKVSLYMDDLIIPSSDIQEGLQRLEEVLQVASSHGLEINWGKCQFLKTRVNYLGFIIQDGTVTPSDEKTDAVKKFPTPTNKKTIQSFLGLTGYFRKFVPKYASVAYPLTNLLKENVKFNFGDKERRAFEQLKKALSDGPILRIYHPGAETELHTDASSKGYGAILLQRDSEDRLFHPVYYASGKTTESESKFHSYELEVLAIIKALRKFRVYLIGIPFKIITDCQAFAQTMKKTDTSPRIARWALLLQDFQYTVEHRPGKNMRHVDALSRNALPTAMIITENDDSILAKLRKQQENDLEIANLREQVERGRTEEYTLKNKLLCKNLNGETLIVIPELMQNSVIRRAHEQGHFGPDKTEKLIKMNYWFTGMRKKTEDVIQNCISCILAERKSGKKEGWLHPIPKGEKPFDTYHVDHLGPLPSTKKNYRHLFVIVDAFAKFIWLYPTKSTSTREVLDRLMQQSAIFGNPRRIISDRGTAFTSHEFRNYCEEENIEHSTIVTGLPRGNGQVERVNRILIPILTKLSAPNPTQWHKHVVRAQQYLNNAPSRSTGISPFKLLFGTQMKIKEDPIISDLLQAEEAELFLEKREDLRQQARENIAKIQEENKRSYNKTRKTPNVYKEGDLVAIKRTQGGPGLKLAAKYFGPYQIRRELRNDRYIVQKIGEGEGPRETSTAAEYIKPWTESLNNALPK</sequence>
<evidence type="ECO:0000256" key="8">
    <source>
        <dbReference type="ARBA" id="ARBA00023172"/>
    </source>
</evidence>
<dbReference type="GO" id="GO:0042575">
    <property type="term" value="C:DNA polymerase complex"/>
    <property type="evidence" value="ECO:0007669"/>
    <property type="project" value="UniProtKB-ARBA"/>
</dbReference>
<feature type="compositionally biased region" description="Basic and acidic residues" evidence="11">
    <location>
        <begin position="1"/>
        <end position="10"/>
    </location>
</feature>
<evidence type="ECO:0000256" key="1">
    <source>
        <dbReference type="ARBA" id="ARBA00012493"/>
    </source>
</evidence>
<feature type="compositionally biased region" description="Acidic residues" evidence="11">
    <location>
        <begin position="60"/>
        <end position="75"/>
    </location>
</feature>
<dbReference type="PaxDb" id="67767-A0A0J7K9X8"/>
<dbReference type="SUPFAM" id="SSF56672">
    <property type="entry name" value="DNA/RNA polymerases"/>
    <property type="match status" value="1"/>
</dbReference>
<dbReference type="PROSITE" id="PS50878">
    <property type="entry name" value="RT_POL"/>
    <property type="match status" value="1"/>
</dbReference>
<dbReference type="InterPro" id="IPR036875">
    <property type="entry name" value="Znf_CCHC_sf"/>
</dbReference>
<dbReference type="Gene3D" id="1.10.720.30">
    <property type="entry name" value="SAP domain"/>
    <property type="match status" value="1"/>
</dbReference>
<dbReference type="PROSITE" id="PS00141">
    <property type="entry name" value="ASP_PROTEASE"/>
    <property type="match status" value="1"/>
</dbReference>
<evidence type="ECO:0000256" key="6">
    <source>
        <dbReference type="ARBA" id="ARBA00022801"/>
    </source>
</evidence>
<feature type="region of interest" description="Disordered" evidence="11">
    <location>
        <begin position="1"/>
        <end position="23"/>
    </location>
</feature>
<keyword evidence="5" id="KW-0255">Endonuclease</keyword>
<dbReference type="Pfam" id="PF17917">
    <property type="entry name" value="RT_RNaseH"/>
    <property type="match status" value="1"/>
</dbReference>
<dbReference type="InterPro" id="IPR043128">
    <property type="entry name" value="Rev_trsase/Diguanyl_cyclase"/>
</dbReference>
<dbReference type="Gene3D" id="1.10.340.70">
    <property type="match status" value="1"/>
</dbReference>
<dbReference type="InterPro" id="IPR036397">
    <property type="entry name" value="RNaseH_sf"/>
</dbReference>
<keyword evidence="6" id="KW-0378">Hydrolase</keyword>
<dbReference type="InterPro" id="IPR043502">
    <property type="entry name" value="DNA/RNA_pol_sf"/>
</dbReference>
<feature type="domain" description="CCHC-type" evidence="12">
    <location>
        <begin position="321"/>
        <end position="336"/>
    </location>
</feature>
<dbReference type="Proteomes" id="UP000036403">
    <property type="component" value="Unassembled WGS sequence"/>
</dbReference>
<feature type="domain" description="RNase H type-1" evidence="16">
    <location>
        <begin position="829"/>
        <end position="962"/>
    </location>
</feature>
<keyword evidence="10" id="KW-0175">Coiled coil</keyword>
<evidence type="ECO:0000256" key="2">
    <source>
        <dbReference type="ARBA" id="ARBA00022679"/>
    </source>
</evidence>
<dbReference type="PROSITE" id="PS50994">
    <property type="entry name" value="INTEGRASE"/>
    <property type="match status" value="1"/>
</dbReference>
<dbReference type="InterPro" id="IPR012337">
    <property type="entry name" value="RNaseH-like_sf"/>
</dbReference>
<dbReference type="GO" id="GO:0004523">
    <property type="term" value="F:RNA-DNA hybrid ribonuclease activity"/>
    <property type="evidence" value="ECO:0007669"/>
    <property type="project" value="InterPro"/>
</dbReference>
<dbReference type="InterPro" id="IPR036361">
    <property type="entry name" value="SAP_dom_sf"/>
</dbReference>
<dbReference type="OrthoDB" id="7698374at2759"/>
<reference evidence="18 19" key="1">
    <citation type="submission" date="2015-04" db="EMBL/GenBank/DDBJ databases">
        <title>Lasius niger genome sequencing.</title>
        <authorList>
            <person name="Konorov E.A."/>
            <person name="Nikitin M.A."/>
            <person name="Kirill M.V."/>
            <person name="Chang P."/>
        </authorList>
    </citation>
    <scope>NUCLEOTIDE SEQUENCE [LARGE SCALE GENOMIC DNA]</scope>
    <source>
        <tissue evidence="18">Whole</tissue>
    </source>
</reference>
<dbReference type="InterPro" id="IPR001584">
    <property type="entry name" value="Integrase_cat-core"/>
</dbReference>
<keyword evidence="9" id="KW-0862">Zinc</keyword>
<dbReference type="Pfam" id="PF00665">
    <property type="entry name" value="rve"/>
    <property type="match status" value="1"/>
</dbReference>
<dbReference type="InterPro" id="IPR041373">
    <property type="entry name" value="RT_RNaseH"/>
</dbReference>
<dbReference type="InterPro" id="IPR050951">
    <property type="entry name" value="Retrovirus_Pol_polyprotein"/>
</dbReference>
<dbReference type="Gene3D" id="3.30.420.10">
    <property type="entry name" value="Ribonuclease H-like superfamily/Ribonuclease H"/>
    <property type="match status" value="1"/>
</dbReference>
<evidence type="ECO:0000259" key="14">
    <source>
        <dbReference type="PROSITE" id="PS50800"/>
    </source>
</evidence>
<dbReference type="InterPro" id="IPR000477">
    <property type="entry name" value="RT_dom"/>
</dbReference>
<keyword evidence="7" id="KW-0695">RNA-directed DNA polymerase</keyword>
<evidence type="ECO:0000313" key="18">
    <source>
        <dbReference type="EMBL" id="KMQ87102.1"/>
    </source>
</evidence>
<evidence type="ECO:0000256" key="9">
    <source>
        <dbReference type="PROSITE-ProRule" id="PRU00047"/>
    </source>
</evidence>
<dbReference type="Pfam" id="PF00078">
    <property type="entry name" value="RVT_1"/>
    <property type="match status" value="1"/>
</dbReference>
<dbReference type="Gene3D" id="2.40.70.10">
    <property type="entry name" value="Acid Proteases"/>
    <property type="match status" value="1"/>
</dbReference>
<dbReference type="Gene3D" id="3.10.10.10">
    <property type="entry name" value="HIV Type 1 Reverse Transcriptase, subunit A, domain 1"/>
    <property type="match status" value="1"/>
</dbReference>
<dbReference type="Gene3D" id="4.10.60.10">
    <property type="entry name" value="Zinc finger, CCHC-type"/>
    <property type="match status" value="1"/>
</dbReference>
<dbReference type="InterPro" id="IPR041588">
    <property type="entry name" value="Integrase_H2C2"/>
</dbReference>
<dbReference type="SUPFAM" id="SSF68906">
    <property type="entry name" value="SAP domain"/>
    <property type="match status" value="1"/>
</dbReference>
<evidence type="ECO:0000256" key="7">
    <source>
        <dbReference type="ARBA" id="ARBA00022918"/>
    </source>
</evidence>
<dbReference type="Pfam" id="PF02037">
    <property type="entry name" value="SAP"/>
    <property type="match status" value="1"/>
</dbReference>
<evidence type="ECO:0000313" key="19">
    <source>
        <dbReference type="Proteomes" id="UP000036403"/>
    </source>
</evidence>
<dbReference type="PROSITE" id="PS50879">
    <property type="entry name" value="RNASE_H_1"/>
    <property type="match status" value="1"/>
</dbReference>
<evidence type="ECO:0000256" key="10">
    <source>
        <dbReference type="SAM" id="Coils"/>
    </source>
</evidence>
<dbReference type="InterPro" id="IPR001878">
    <property type="entry name" value="Znf_CCHC"/>
</dbReference>
<dbReference type="SUPFAM" id="SSF50630">
    <property type="entry name" value="Acid proteases"/>
    <property type="match status" value="1"/>
</dbReference>
<dbReference type="PROSITE" id="PS50175">
    <property type="entry name" value="ASP_PROT_RETROV"/>
    <property type="match status" value="1"/>
</dbReference>
<dbReference type="InterPro" id="IPR001995">
    <property type="entry name" value="Peptidase_A2_cat"/>
</dbReference>
<proteinExistence type="predicted"/>
<dbReference type="SMART" id="SM00343">
    <property type="entry name" value="ZnF_C2HC"/>
    <property type="match status" value="2"/>
</dbReference>
<evidence type="ECO:0000256" key="5">
    <source>
        <dbReference type="ARBA" id="ARBA00022759"/>
    </source>
</evidence>
<evidence type="ECO:0000259" key="17">
    <source>
        <dbReference type="PROSITE" id="PS50994"/>
    </source>
</evidence>
<dbReference type="PROSITE" id="PS50800">
    <property type="entry name" value="SAP"/>
    <property type="match status" value="1"/>
</dbReference>
<dbReference type="GO" id="GO:0003964">
    <property type="term" value="F:RNA-directed DNA polymerase activity"/>
    <property type="evidence" value="ECO:0007669"/>
    <property type="project" value="UniProtKB-KW"/>
</dbReference>
<protein>
    <recommendedName>
        <fullName evidence="1">RNA-directed DNA polymerase</fullName>
        <ecNumber evidence="1">2.7.7.49</ecNumber>
    </recommendedName>
</protein>
<name>A0A0J7K9X8_LASNI</name>
<dbReference type="GO" id="GO:0008270">
    <property type="term" value="F:zinc ion binding"/>
    <property type="evidence" value="ECO:0007669"/>
    <property type="project" value="UniProtKB-KW"/>
</dbReference>
<feature type="domain" description="Integrase catalytic" evidence="17">
    <location>
        <begin position="1086"/>
        <end position="1244"/>
    </location>
</feature>
<dbReference type="EC" id="2.7.7.49" evidence="1"/>
<accession>A0A0J7K9X8</accession>
<keyword evidence="2" id="KW-0808">Transferase</keyword>
<evidence type="ECO:0000259" key="12">
    <source>
        <dbReference type="PROSITE" id="PS50158"/>
    </source>
</evidence>
<dbReference type="Gene3D" id="3.30.70.270">
    <property type="match status" value="2"/>
</dbReference>
<dbReference type="InterPro" id="IPR002156">
    <property type="entry name" value="RNaseH_domain"/>
</dbReference>
<feature type="domain" description="Reverse transcriptase" evidence="15">
    <location>
        <begin position="560"/>
        <end position="740"/>
    </location>
</feature>
<feature type="domain" description="SAP" evidence="14">
    <location>
        <begin position="20"/>
        <end position="54"/>
    </location>
</feature>
<dbReference type="GO" id="GO:0005737">
    <property type="term" value="C:cytoplasm"/>
    <property type="evidence" value="ECO:0007669"/>
    <property type="project" value="UniProtKB-ARBA"/>
</dbReference>
<dbReference type="InterPro" id="IPR003034">
    <property type="entry name" value="SAP_dom"/>
</dbReference>
<dbReference type="GO" id="GO:0006310">
    <property type="term" value="P:DNA recombination"/>
    <property type="evidence" value="ECO:0007669"/>
    <property type="project" value="UniProtKB-KW"/>
</dbReference>
<dbReference type="FunFam" id="3.30.70.270:FF:000020">
    <property type="entry name" value="Transposon Tf2-6 polyprotein-like Protein"/>
    <property type="match status" value="1"/>
</dbReference>